<organism evidence="1 2">
    <name type="scientific">Hebeloma cylindrosporum</name>
    <dbReference type="NCBI Taxonomy" id="76867"/>
    <lineage>
        <taxon>Eukaryota</taxon>
        <taxon>Fungi</taxon>
        <taxon>Dikarya</taxon>
        <taxon>Basidiomycota</taxon>
        <taxon>Agaricomycotina</taxon>
        <taxon>Agaricomycetes</taxon>
        <taxon>Agaricomycetidae</taxon>
        <taxon>Agaricales</taxon>
        <taxon>Agaricineae</taxon>
        <taxon>Hymenogastraceae</taxon>
        <taxon>Hebeloma</taxon>
    </lineage>
</organism>
<gene>
    <name evidence="1" type="ORF">M413DRAFT_25378</name>
</gene>
<dbReference type="Proteomes" id="UP000053424">
    <property type="component" value="Unassembled WGS sequence"/>
</dbReference>
<reference evidence="1 2" key="1">
    <citation type="submission" date="2014-04" db="EMBL/GenBank/DDBJ databases">
        <authorList>
            <consortium name="DOE Joint Genome Institute"/>
            <person name="Kuo A."/>
            <person name="Gay G."/>
            <person name="Dore J."/>
            <person name="Kohler A."/>
            <person name="Nagy L.G."/>
            <person name="Floudas D."/>
            <person name="Copeland A."/>
            <person name="Barry K.W."/>
            <person name="Cichocki N."/>
            <person name="Veneault-Fourrey C."/>
            <person name="LaButti K."/>
            <person name="Lindquist E.A."/>
            <person name="Lipzen A."/>
            <person name="Lundell T."/>
            <person name="Morin E."/>
            <person name="Murat C."/>
            <person name="Sun H."/>
            <person name="Tunlid A."/>
            <person name="Henrissat B."/>
            <person name="Grigoriev I.V."/>
            <person name="Hibbett D.S."/>
            <person name="Martin F."/>
            <person name="Nordberg H.P."/>
            <person name="Cantor M.N."/>
            <person name="Hua S.X."/>
        </authorList>
    </citation>
    <scope>NUCLEOTIDE SEQUENCE [LARGE SCALE GENOMIC DNA]</scope>
    <source>
        <strain evidence="2">h7</strain>
    </source>
</reference>
<name>A0A0C2Y552_HEBCY</name>
<keyword evidence="2" id="KW-1185">Reference proteome</keyword>
<evidence type="ECO:0000313" key="1">
    <source>
        <dbReference type="EMBL" id="KIM44988.1"/>
    </source>
</evidence>
<protein>
    <submittedName>
        <fullName evidence="1">Uncharacterized protein</fullName>
    </submittedName>
</protein>
<reference evidence="2" key="2">
    <citation type="submission" date="2015-01" db="EMBL/GenBank/DDBJ databases">
        <title>Evolutionary Origins and Diversification of the Mycorrhizal Mutualists.</title>
        <authorList>
            <consortium name="DOE Joint Genome Institute"/>
            <consortium name="Mycorrhizal Genomics Consortium"/>
            <person name="Kohler A."/>
            <person name="Kuo A."/>
            <person name="Nagy L.G."/>
            <person name="Floudas D."/>
            <person name="Copeland A."/>
            <person name="Barry K.W."/>
            <person name="Cichocki N."/>
            <person name="Veneault-Fourrey C."/>
            <person name="LaButti K."/>
            <person name="Lindquist E.A."/>
            <person name="Lipzen A."/>
            <person name="Lundell T."/>
            <person name="Morin E."/>
            <person name="Murat C."/>
            <person name="Riley R."/>
            <person name="Ohm R."/>
            <person name="Sun H."/>
            <person name="Tunlid A."/>
            <person name="Henrissat B."/>
            <person name="Grigoriev I.V."/>
            <person name="Hibbett D.S."/>
            <person name="Martin F."/>
        </authorList>
    </citation>
    <scope>NUCLEOTIDE SEQUENCE [LARGE SCALE GENOMIC DNA]</scope>
    <source>
        <strain evidence="2">h7</strain>
    </source>
</reference>
<dbReference type="OrthoDB" id="3055560at2759"/>
<dbReference type="HOGENOM" id="CLU_016500_0_0_1"/>
<dbReference type="EMBL" id="KN831773">
    <property type="protein sequence ID" value="KIM44988.1"/>
    <property type="molecule type" value="Genomic_DNA"/>
</dbReference>
<accession>A0A0C2Y552</accession>
<proteinExistence type="predicted"/>
<sequence>MLEPWLPELHSKLWKQEQLRPILFRTVDITRAHYAELEKRLNEAHKTRNLETYMATNVISIKLDVLQNFIPAVADKVNSEVSDDGPDNLCPDELFEFLPAKIRYLDITPLELQHLPRISFPMLIREQYDVMSTILYDQQVLEGISGSCLITGQPGAGKTSYLYVLLIDRLLRGKDTIFQSINGRIYEISNTGVLELPLSTLPTLSGNELLVLVDGDGNQAAPMHEVHAPRARIIVASSNKDKTSRRWMKQIPGVPAMAYMINPFSSKEFLLTGIFLYVMDVTYARLNAARKHLGNDPRCGFCASLSSSYFEEQVESITANITAVAASTDIGSLIYDIRIGGTSSQLFQIYTNDNRQSENCHIEQVSDWSFNRLLDKYEQWRTVNAGRDFFNVFRTQPRITTFVWERQFFRFIQSPRTFVLRSLDDPSECTTCEWEFSGDAEHQTFESGSFPAGLQALIEDKTSGHLKPLSSAGPVSDALAVYQPSRLIFLQFKRGNVESDDSRIVSGFERVQRWLKLECPHSSHLHPSESRPWMIISIVPEESAASFKQQSFGRVWNLQVKQYVLGSPQKDLWEC</sequence>
<dbReference type="AlphaFoldDB" id="A0A0C2Y552"/>
<evidence type="ECO:0000313" key="2">
    <source>
        <dbReference type="Proteomes" id="UP000053424"/>
    </source>
</evidence>